<accession>A0A0D1K203</accession>
<comment type="caution">
    <text evidence="2">The sequence shown here is derived from an EMBL/GenBank/DDBJ whole genome shotgun (WGS) entry which is preliminary data.</text>
</comment>
<feature type="transmembrane region" description="Helical" evidence="1">
    <location>
        <begin position="117"/>
        <end position="138"/>
    </location>
</feature>
<reference evidence="2 3" key="1">
    <citation type="submission" date="2015-01" db="EMBL/GenBank/DDBJ databases">
        <title>Genome of Sphingomonas taxi strain 30a.</title>
        <authorList>
            <person name="Eevers N."/>
            <person name="Van Hamme J."/>
            <person name="Bottos E."/>
            <person name="Weyens N."/>
            <person name="Vangronsveld J."/>
        </authorList>
    </citation>
    <scope>NUCLEOTIDE SEQUENCE [LARGE SCALE GENOMIC DNA]</scope>
    <source>
        <strain evidence="2 3">30a</strain>
    </source>
</reference>
<protein>
    <recommendedName>
        <fullName evidence="4">Transmembrane protein</fullName>
    </recommendedName>
</protein>
<proteinExistence type="predicted"/>
<feature type="transmembrane region" description="Helical" evidence="1">
    <location>
        <begin position="51"/>
        <end position="69"/>
    </location>
</feature>
<keyword evidence="1" id="KW-1133">Transmembrane helix</keyword>
<evidence type="ECO:0000256" key="1">
    <source>
        <dbReference type="SAM" id="Phobius"/>
    </source>
</evidence>
<evidence type="ECO:0008006" key="4">
    <source>
        <dbReference type="Google" id="ProtNLM"/>
    </source>
</evidence>
<evidence type="ECO:0000313" key="3">
    <source>
        <dbReference type="Proteomes" id="UP000033203"/>
    </source>
</evidence>
<dbReference type="Proteomes" id="UP000033203">
    <property type="component" value="Unassembled WGS sequence"/>
</dbReference>
<dbReference type="EMBL" id="JXTP01000043">
    <property type="protein sequence ID" value="KIU27543.1"/>
    <property type="molecule type" value="Genomic_DNA"/>
</dbReference>
<organism evidence="2 3">
    <name type="scientific">Sphingomonas melonis</name>
    <dbReference type="NCBI Taxonomy" id="152682"/>
    <lineage>
        <taxon>Bacteria</taxon>
        <taxon>Pseudomonadati</taxon>
        <taxon>Pseudomonadota</taxon>
        <taxon>Alphaproteobacteria</taxon>
        <taxon>Sphingomonadales</taxon>
        <taxon>Sphingomonadaceae</taxon>
        <taxon>Sphingomonas</taxon>
    </lineage>
</organism>
<keyword evidence="1" id="KW-0472">Membrane</keyword>
<name>A0A0D1K203_9SPHN</name>
<dbReference type="PATRIC" id="fig|1549858.7.peg.3413"/>
<sequence length="150" mass="16499">MDHNSRNAAEALAFIEQSRLRLAAASDVPPIRHAAFAALMGGMVASTAVPFPLRFAMIAGLFAAIAWIVRWDRRRMGMFINGYRAGKTRWVTAVMLLVILPIHVLGVWLATERGVTWAPLPLALVAAAIAYAGSLWWCRVFRRELLGSLA</sequence>
<evidence type="ECO:0000313" key="2">
    <source>
        <dbReference type="EMBL" id="KIU27543.1"/>
    </source>
</evidence>
<keyword evidence="1" id="KW-0812">Transmembrane</keyword>
<feature type="transmembrane region" description="Helical" evidence="1">
    <location>
        <begin position="90"/>
        <end position="111"/>
    </location>
</feature>
<gene>
    <name evidence="2" type="ORF">SR41_10210</name>
</gene>
<dbReference type="AlphaFoldDB" id="A0A0D1K203"/>